<keyword evidence="2" id="KW-1185">Reference proteome</keyword>
<dbReference type="Proteomes" id="UP000320762">
    <property type="component" value="Unassembled WGS sequence"/>
</dbReference>
<gene>
    <name evidence="1" type="ORF">BD626DRAFT_473766</name>
</gene>
<evidence type="ECO:0000313" key="2">
    <source>
        <dbReference type="Proteomes" id="UP000320762"/>
    </source>
</evidence>
<accession>A0A550CX38</accession>
<organism evidence="1 2">
    <name type="scientific">Schizophyllum amplum</name>
    <dbReference type="NCBI Taxonomy" id="97359"/>
    <lineage>
        <taxon>Eukaryota</taxon>
        <taxon>Fungi</taxon>
        <taxon>Dikarya</taxon>
        <taxon>Basidiomycota</taxon>
        <taxon>Agaricomycotina</taxon>
        <taxon>Agaricomycetes</taxon>
        <taxon>Agaricomycetidae</taxon>
        <taxon>Agaricales</taxon>
        <taxon>Schizophyllaceae</taxon>
        <taxon>Schizophyllum</taxon>
    </lineage>
</organism>
<proteinExistence type="predicted"/>
<protein>
    <recommendedName>
        <fullName evidence="3">Tubby C-terminal-like domain-containing protein</fullName>
    </recommendedName>
</protein>
<reference evidence="1 2" key="1">
    <citation type="journal article" date="2019" name="New Phytol.">
        <title>Comparative genomics reveals unique wood-decay strategies and fruiting body development in the Schizophyllaceae.</title>
        <authorList>
            <person name="Almasi E."/>
            <person name="Sahu N."/>
            <person name="Krizsan K."/>
            <person name="Balint B."/>
            <person name="Kovacs G.M."/>
            <person name="Kiss B."/>
            <person name="Cseklye J."/>
            <person name="Drula E."/>
            <person name="Henrissat B."/>
            <person name="Nagy I."/>
            <person name="Chovatia M."/>
            <person name="Adam C."/>
            <person name="LaButti K."/>
            <person name="Lipzen A."/>
            <person name="Riley R."/>
            <person name="Grigoriev I.V."/>
            <person name="Nagy L.G."/>
        </authorList>
    </citation>
    <scope>NUCLEOTIDE SEQUENCE [LARGE SCALE GENOMIC DNA]</scope>
    <source>
        <strain evidence="1 2">NL-1724</strain>
    </source>
</reference>
<name>A0A550CX38_9AGAR</name>
<dbReference type="EMBL" id="VDMD01000001">
    <property type="protein sequence ID" value="TRM69355.1"/>
    <property type="molecule type" value="Genomic_DNA"/>
</dbReference>
<comment type="caution">
    <text evidence="1">The sequence shown here is derived from an EMBL/GenBank/DDBJ whole genome shotgun (WGS) entry which is preliminary data.</text>
</comment>
<dbReference type="AlphaFoldDB" id="A0A550CX38"/>
<evidence type="ECO:0008006" key="3">
    <source>
        <dbReference type="Google" id="ProtNLM"/>
    </source>
</evidence>
<dbReference type="OrthoDB" id="2989558at2759"/>
<evidence type="ECO:0000313" key="1">
    <source>
        <dbReference type="EMBL" id="TRM69355.1"/>
    </source>
</evidence>
<sequence length="188" mass="20744">MSLMLTFTSKDILNSTICIHGGQVAYTLHTTKDIRGRKVTTVAGSTPASINWQKHYLEVGTQVLPVGEAKREAGDRLNSEKVWQWGDAEYDLHFSQDRWTAKKLSGVVVAFFFPYHTRTFHKSELAQVVLQNDLPPAEATFLVLVFIYSEIRRQDEQRASSAGTSAEAASSAATSAGGVLRVPLFGLQ</sequence>